<dbReference type="EC" id="4.2.2.-" evidence="3"/>
<sequence length="358" mass="39316">MPTPPATTKETTLLKRTLTGLLCTLLTALLATLPLSGLAQQGAPFSEQPEVQAFIVEMHEQHGFDIAQLNSQFASIHSNATVLRLIRPPTRPGKQRSWERYRERFVNGRREAGGLRFWEENGALLQRAEAIYGVPAEIIVAIIGVETEYGGNTGSFGVLEALASLAFDYPPRAEFFRSELENFLLLARENGDDPLAIHGSYAGAMGIPQFMPSSQRNYAVDFDGDGRIDLRHSTADAIGSVARYLQQYGWQKGAPVAVPARVDGDPAALIAAGIKPALTVQELGARGVFMLRPASDDAQRAAALIDLETPGQATEYWLGFDNFYVITRYNRSSFYAMSVFQLAEAVREVRHNRLAATR</sequence>
<evidence type="ECO:0000256" key="1">
    <source>
        <dbReference type="PIRSR" id="PIRSR611757-1"/>
    </source>
</evidence>
<dbReference type="GO" id="GO:0008933">
    <property type="term" value="F:peptidoglycan lytic transglycosylase activity"/>
    <property type="evidence" value="ECO:0007669"/>
    <property type="project" value="TreeGrafter"/>
</dbReference>
<evidence type="ECO:0000313" key="3">
    <source>
        <dbReference type="EMBL" id="EXI77629.1"/>
    </source>
</evidence>
<keyword evidence="3" id="KW-0456">Lyase</keyword>
<accession>A0A011QFN1</accession>
<dbReference type="PATRIC" id="fig|1454003.3.peg.3703"/>
<dbReference type="AlphaFoldDB" id="A0A011QFN1"/>
<reference evidence="3 4" key="1">
    <citation type="submission" date="2014-02" db="EMBL/GenBank/DDBJ databases">
        <title>Expanding our view of genomic diversity in Candidatus Accumulibacter clades.</title>
        <authorList>
            <person name="Skennerton C.T."/>
            <person name="Barr J.J."/>
            <person name="Slater F.R."/>
            <person name="Bond P.L."/>
            <person name="Tyson G.W."/>
        </authorList>
    </citation>
    <scope>NUCLEOTIDE SEQUENCE [LARGE SCALE GENOMIC DNA]</scope>
    <source>
        <strain evidence="4">BA-92</strain>
    </source>
</reference>
<name>A0A011QFN1_9PROT</name>
<dbReference type="PANTHER" id="PTHR30163:SF9">
    <property type="entry name" value="MEMBRANE-BOUND LYTIC MUREIN TRANSGLYCOSYLASE B"/>
    <property type="match status" value="1"/>
</dbReference>
<dbReference type="Pfam" id="PF13406">
    <property type="entry name" value="SLT_2"/>
    <property type="match status" value="1"/>
</dbReference>
<dbReference type="SUPFAM" id="SSF53955">
    <property type="entry name" value="Lysozyme-like"/>
    <property type="match status" value="1"/>
</dbReference>
<dbReference type="NCBIfam" id="TIGR02282">
    <property type="entry name" value="MltB"/>
    <property type="match status" value="1"/>
</dbReference>
<dbReference type="EMBL" id="JEMX01000096">
    <property type="protein sequence ID" value="EXI77629.1"/>
    <property type="molecule type" value="Genomic_DNA"/>
</dbReference>
<dbReference type="Proteomes" id="UP000021816">
    <property type="component" value="Unassembled WGS sequence"/>
</dbReference>
<dbReference type="InterPro" id="IPR011757">
    <property type="entry name" value="Lytic_transglycosylase_MltB"/>
</dbReference>
<protein>
    <submittedName>
        <fullName evidence="3">Membrane-bound lytic murein transglycosylase B</fullName>
        <ecNumber evidence="3">4.2.2.-</ecNumber>
    </submittedName>
</protein>
<dbReference type="Gene3D" id="1.10.8.350">
    <property type="entry name" value="Bacterial muramidase"/>
    <property type="match status" value="1"/>
</dbReference>
<dbReference type="STRING" id="1454003.AW10_03643"/>
<gene>
    <name evidence="3" type="primary">mltB_2</name>
    <name evidence="3" type="ORF">AW10_03643</name>
</gene>
<comment type="caution">
    <text evidence="3">The sequence shown here is derived from an EMBL/GenBank/DDBJ whole genome shotgun (WGS) entry which is preliminary data.</text>
</comment>
<feature type="domain" description="Transglycosylase SLT" evidence="2">
    <location>
        <begin position="47"/>
        <end position="344"/>
    </location>
</feature>
<dbReference type="FunFam" id="1.10.8.350:FF:000001">
    <property type="entry name" value="Lytic murein transglycosylase B"/>
    <property type="match status" value="1"/>
</dbReference>
<dbReference type="InterPro" id="IPR031304">
    <property type="entry name" value="SLT_2"/>
</dbReference>
<evidence type="ECO:0000259" key="2">
    <source>
        <dbReference type="Pfam" id="PF13406"/>
    </source>
</evidence>
<dbReference type="InterPro" id="IPR023346">
    <property type="entry name" value="Lysozyme-like_dom_sf"/>
</dbReference>
<dbReference type="CDD" id="cd13399">
    <property type="entry name" value="Slt35-like"/>
    <property type="match status" value="1"/>
</dbReference>
<organism evidence="3 4">
    <name type="scientific">Candidatus Accumulibacter appositus</name>
    <dbReference type="NCBI Taxonomy" id="1454003"/>
    <lineage>
        <taxon>Bacteria</taxon>
        <taxon>Pseudomonadati</taxon>
        <taxon>Pseudomonadota</taxon>
        <taxon>Betaproteobacteria</taxon>
        <taxon>Candidatus Accumulibacter</taxon>
    </lineage>
</organism>
<dbReference type="GO" id="GO:0009253">
    <property type="term" value="P:peptidoglycan catabolic process"/>
    <property type="evidence" value="ECO:0007669"/>
    <property type="project" value="TreeGrafter"/>
</dbReference>
<feature type="active site" evidence="1">
    <location>
        <position position="146"/>
    </location>
</feature>
<proteinExistence type="predicted"/>
<evidence type="ECO:0000313" key="4">
    <source>
        <dbReference type="Proteomes" id="UP000021816"/>
    </source>
</evidence>
<dbReference type="Gene3D" id="1.10.530.10">
    <property type="match status" value="1"/>
</dbReference>
<dbReference type="InterPro" id="IPR043426">
    <property type="entry name" value="MltB-like"/>
</dbReference>
<dbReference type="PANTHER" id="PTHR30163">
    <property type="entry name" value="MEMBRANE-BOUND LYTIC MUREIN TRANSGLYCOSYLASE B"/>
    <property type="match status" value="1"/>
</dbReference>